<evidence type="ECO:0000256" key="15">
    <source>
        <dbReference type="SAM" id="Phobius"/>
    </source>
</evidence>
<evidence type="ECO:0000259" key="16">
    <source>
        <dbReference type="Pfam" id="PF00905"/>
    </source>
</evidence>
<evidence type="ECO:0000256" key="10">
    <source>
        <dbReference type="ARBA" id="ARBA00023268"/>
    </source>
</evidence>
<comment type="similarity">
    <text evidence="1">In the C-terminal section; belongs to the transpeptidase family.</text>
</comment>
<evidence type="ECO:0000256" key="1">
    <source>
        <dbReference type="ARBA" id="ARBA00007090"/>
    </source>
</evidence>
<evidence type="ECO:0000256" key="8">
    <source>
        <dbReference type="ARBA" id="ARBA00022960"/>
    </source>
</evidence>
<dbReference type="FunFam" id="1.10.3810.10:FF:000001">
    <property type="entry name" value="Penicillin-binding protein 1A"/>
    <property type="match status" value="1"/>
</dbReference>
<dbReference type="GO" id="GO:0008360">
    <property type="term" value="P:regulation of cell shape"/>
    <property type="evidence" value="ECO:0007669"/>
    <property type="project" value="UniProtKB-KW"/>
</dbReference>
<dbReference type="Gene3D" id="3.40.710.10">
    <property type="entry name" value="DD-peptidase/beta-lactamase superfamily"/>
    <property type="match status" value="1"/>
</dbReference>
<evidence type="ECO:0000256" key="2">
    <source>
        <dbReference type="ARBA" id="ARBA00007739"/>
    </source>
</evidence>
<evidence type="ECO:0000256" key="6">
    <source>
        <dbReference type="ARBA" id="ARBA00022679"/>
    </source>
</evidence>
<evidence type="ECO:0000313" key="18">
    <source>
        <dbReference type="EMBL" id="GLW64611.1"/>
    </source>
</evidence>
<dbReference type="InterPro" id="IPR036950">
    <property type="entry name" value="PBP_transglycosylase"/>
</dbReference>
<keyword evidence="11" id="KW-0961">Cell wall biogenesis/degradation</keyword>
<dbReference type="InterPro" id="IPR012338">
    <property type="entry name" value="Beta-lactam/transpept-like"/>
</dbReference>
<dbReference type="AlphaFoldDB" id="A0A9W6PX64"/>
<dbReference type="GO" id="GO:0009002">
    <property type="term" value="F:serine-type D-Ala-D-Ala carboxypeptidase activity"/>
    <property type="evidence" value="ECO:0007669"/>
    <property type="project" value="UniProtKB-EC"/>
</dbReference>
<comment type="catalytic activity">
    <reaction evidence="12">
        <text>Preferential cleavage: (Ac)2-L-Lys-D-Ala-|-D-Ala. Also transpeptidation of peptidyl-alanyl moieties that are N-acyl substituents of D-alanine.</text>
        <dbReference type="EC" id="3.4.16.4"/>
    </reaction>
</comment>
<keyword evidence="4" id="KW-0645">Protease</keyword>
<dbReference type="InterPro" id="IPR050396">
    <property type="entry name" value="Glycosyltr_51/Transpeptidase"/>
</dbReference>
<evidence type="ECO:0000313" key="19">
    <source>
        <dbReference type="Proteomes" id="UP001165124"/>
    </source>
</evidence>
<evidence type="ECO:0000256" key="12">
    <source>
        <dbReference type="ARBA" id="ARBA00034000"/>
    </source>
</evidence>
<dbReference type="GO" id="GO:0071555">
    <property type="term" value="P:cell wall organization"/>
    <property type="evidence" value="ECO:0007669"/>
    <property type="project" value="UniProtKB-KW"/>
</dbReference>
<dbReference type="GO" id="GO:0008658">
    <property type="term" value="F:penicillin binding"/>
    <property type="evidence" value="ECO:0007669"/>
    <property type="project" value="InterPro"/>
</dbReference>
<keyword evidence="19" id="KW-1185">Reference proteome</keyword>
<comment type="caution">
    <text evidence="18">The sequence shown here is derived from an EMBL/GenBank/DDBJ whole genome shotgun (WGS) entry which is preliminary data.</text>
</comment>
<keyword evidence="5" id="KW-0328">Glycosyltransferase</keyword>
<organism evidence="18 19">
    <name type="scientific">Actinomadura rubrobrunea</name>
    <dbReference type="NCBI Taxonomy" id="115335"/>
    <lineage>
        <taxon>Bacteria</taxon>
        <taxon>Bacillati</taxon>
        <taxon>Actinomycetota</taxon>
        <taxon>Actinomycetes</taxon>
        <taxon>Streptosporangiales</taxon>
        <taxon>Thermomonosporaceae</taxon>
        <taxon>Actinomadura</taxon>
    </lineage>
</organism>
<dbReference type="GO" id="GO:0009252">
    <property type="term" value="P:peptidoglycan biosynthetic process"/>
    <property type="evidence" value="ECO:0007669"/>
    <property type="project" value="UniProtKB-KW"/>
</dbReference>
<keyword evidence="8" id="KW-0133">Cell shape</keyword>
<sequence>MPDGPPGGGPWGPGGPGGPGSGGGRGRRGRHPGGSAKPGWRRYAPSWKVLAGLAALVVLAGVTLFAVGYTMTPMPTTPQDGVTDEGSAILYADGKTPIVRLGAHRESVPLERVPQHVRNAVLAAEDRGFYKESLGVSPRGLARAVFKTVIGGDTQGGSTITQQLARNYYKGLSQDRTLSRKIKEIFVSLKVGERLSKNKILEMYLNTVYFGRQANGIQAAARAYFHKDVSKLTVAEGALLAAMIQRPTYFKTRGNDEANRALRRRWNYVLDGMVEMGTLSEADRRKQTFPVTEREWTDAKQTNQTGFIKERVMDELRQIKGLPDDVENAGLRITTSLDPRWMSYARQAMAEAEVKRWPKNIGAGLIAVDPQNGEIKAFYGGDPKRSQVDTVFTPSAQVGSSFKPYVLATALKSGQSIKSTIDGHSPQCFDGAGESHPISSSCYAVKNDEGDPPMGVIDLVTATEKSVNTAYVKLGLKLGLARVARTAEEFGIPKRYLDPHRNAGGLSLGIANIPAVYQAAGYAAFANGGTAVTPHLITKVQVRTEDGTYRTLPLPWGKDKGERVLSQDQAAQATYAMRKVVTSGTATSARLSDGRQVAGKTGTTDKNAAAWFVGYIPQLSTAVTVFNKNGTKPITGIPGFRGNSIYGGTVPAKIWKSFMEKVIAGEDLPPKTFPEPTYSDTVAKAWDAPPPPSPSPTPTPSSPEPCPPDQGDGGLPDGRPCVPSPTPSPSTPTGPPDGQVPCDRFGMPLGCNPDIPPYEPPPRWWCDSHPQHPQCIGTEPRPRTRTRG</sequence>
<dbReference type="SUPFAM" id="SSF56601">
    <property type="entry name" value="beta-lactamase/transpeptidase-like"/>
    <property type="match status" value="1"/>
</dbReference>
<feature type="compositionally biased region" description="Pro residues" evidence="14">
    <location>
        <begin position="754"/>
        <end position="763"/>
    </location>
</feature>
<dbReference type="Pfam" id="PF00905">
    <property type="entry name" value="Transpeptidase"/>
    <property type="match status" value="1"/>
</dbReference>
<feature type="region of interest" description="Disordered" evidence="14">
    <location>
        <begin position="1"/>
        <end position="39"/>
    </location>
</feature>
<dbReference type="PANTHER" id="PTHR32282">
    <property type="entry name" value="BINDING PROTEIN TRANSPEPTIDASE, PUTATIVE-RELATED"/>
    <property type="match status" value="1"/>
</dbReference>
<keyword evidence="15" id="KW-0472">Membrane</keyword>
<dbReference type="SUPFAM" id="SSF53955">
    <property type="entry name" value="Lysozyme-like"/>
    <property type="match status" value="1"/>
</dbReference>
<evidence type="ECO:0000256" key="3">
    <source>
        <dbReference type="ARBA" id="ARBA00022645"/>
    </source>
</evidence>
<proteinExistence type="inferred from homology"/>
<protein>
    <submittedName>
        <fullName evidence="18">Penicillin-binding protein</fullName>
    </submittedName>
</protein>
<evidence type="ECO:0000256" key="11">
    <source>
        <dbReference type="ARBA" id="ARBA00023316"/>
    </source>
</evidence>
<evidence type="ECO:0000256" key="7">
    <source>
        <dbReference type="ARBA" id="ARBA00022801"/>
    </source>
</evidence>
<dbReference type="EMBL" id="BSRZ01000006">
    <property type="protein sequence ID" value="GLW64611.1"/>
    <property type="molecule type" value="Genomic_DNA"/>
</dbReference>
<feature type="domain" description="Penicillin-binding protein transpeptidase" evidence="16">
    <location>
        <begin position="365"/>
        <end position="626"/>
    </location>
</feature>
<keyword evidence="15" id="KW-1133">Transmembrane helix</keyword>
<evidence type="ECO:0000259" key="17">
    <source>
        <dbReference type="Pfam" id="PF00912"/>
    </source>
</evidence>
<feature type="compositionally biased region" description="Pro residues" evidence="14">
    <location>
        <begin position="688"/>
        <end position="708"/>
    </location>
</feature>
<dbReference type="InterPro" id="IPR023346">
    <property type="entry name" value="Lysozyme-like_dom_sf"/>
</dbReference>
<name>A0A9W6PX64_9ACTN</name>
<keyword evidence="9" id="KW-0573">Peptidoglycan synthesis</keyword>
<gene>
    <name evidence="18" type="ORF">Arub01_28550</name>
</gene>
<keyword evidence="7" id="KW-0378">Hydrolase</keyword>
<feature type="compositionally biased region" description="Pro residues" evidence="14">
    <location>
        <begin position="722"/>
        <end position="735"/>
    </location>
</feature>
<feature type="region of interest" description="Disordered" evidence="14">
    <location>
        <begin position="667"/>
        <end position="788"/>
    </location>
</feature>
<keyword evidence="15" id="KW-0812">Transmembrane</keyword>
<dbReference type="Proteomes" id="UP001165124">
    <property type="component" value="Unassembled WGS sequence"/>
</dbReference>
<feature type="transmembrane region" description="Helical" evidence="15">
    <location>
        <begin position="49"/>
        <end position="69"/>
    </location>
</feature>
<evidence type="ECO:0000256" key="5">
    <source>
        <dbReference type="ARBA" id="ARBA00022676"/>
    </source>
</evidence>
<reference evidence="18" key="1">
    <citation type="submission" date="2023-02" db="EMBL/GenBank/DDBJ databases">
        <title>Actinomadura rubrobrunea NBRC 14622.</title>
        <authorList>
            <person name="Ichikawa N."/>
            <person name="Sato H."/>
            <person name="Tonouchi N."/>
        </authorList>
    </citation>
    <scope>NUCLEOTIDE SEQUENCE</scope>
    <source>
        <strain evidence="18">NBRC 14622</strain>
    </source>
</reference>
<keyword evidence="6" id="KW-0808">Transferase</keyword>
<comment type="catalytic activity">
    <reaction evidence="13">
        <text>[GlcNAc-(1-&gt;4)-Mur2Ac(oyl-L-Ala-gamma-D-Glu-L-Lys-D-Ala-D-Ala)](n)-di-trans,octa-cis-undecaprenyl diphosphate + beta-D-GlcNAc-(1-&gt;4)-Mur2Ac(oyl-L-Ala-gamma-D-Glu-L-Lys-D-Ala-D-Ala)-di-trans,octa-cis-undecaprenyl diphosphate = [GlcNAc-(1-&gt;4)-Mur2Ac(oyl-L-Ala-gamma-D-Glu-L-Lys-D-Ala-D-Ala)](n+1)-di-trans,octa-cis-undecaprenyl diphosphate + di-trans,octa-cis-undecaprenyl diphosphate + H(+)</text>
        <dbReference type="Rhea" id="RHEA:23708"/>
        <dbReference type="Rhea" id="RHEA-COMP:9602"/>
        <dbReference type="Rhea" id="RHEA-COMP:9603"/>
        <dbReference type="ChEBI" id="CHEBI:15378"/>
        <dbReference type="ChEBI" id="CHEBI:58405"/>
        <dbReference type="ChEBI" id="CHEBI:60033"/>
        <dbReference type="ChEBI" id="CHEBI:78435"/>
        <dbReference type="EC" id="2.4.99.28"/>
    </reaction>
</comment>
<accession>A0A9W6PX64</accession>
<dbReference type="Pfam" id="PF00912">
    <property type="entry name" value="Transgly"/>
    <property type="match status" value="1"/>
</dbReference>
<feature type="domain" description="Glycosyl transferase family 51" evidence="17">
    <location>
        <begin position="103"/>
        <end position="273"/>
    </location>
</feature>
<evidence type="ECO:0000256" key="4">
    <source>
        <dbReference type="ARBA" id="ARBA00022670"/>
    </source>
</evidence>
<feature type="compositionally biased region" description="Gly residues" evidence="14">
    <location>
        <begin position="9"/>
        <end position="24"/>
    </location>
</feature>
<dbReference type="InterPro" id="IPR001264">
    <property type="entry name" value="Glyco_trans_51"/>
</dbReference>
<dbReference type="InterPro" id="IPR001460">
    <property type="entry name" value="PCN-bd_Tpept"/>
</dbReference>
<dbReference type="PANTHER" id="PTHR32282:SF34">
    <property type="entry name" value="PENICILLIN-BINDING PROTEIN 1A"/>
    <property type="match status" value="1"/>
</dbReference>
<keyword evidence="10" id="KW-0511">Multifunctional enzyme</keyword>
<evidence type="ECO:0000256" key="13">
    <source>
        <dbReference type="ARBA" id="ARBA00049902"/>
    </source>
</evidence>
<dbReference type="GO" id="GO:0030288">
    <property type="term" value="C:outer membrane-bounded periplasmic space"/>
    <property type="evidence" value="ECO:0007669"/>
    <property type="project" value="TreeGrafter"/>
</dbReference>
<dbReference type="GO" id="GO:0006508">
    <property type="term" value="P:proteolysis"/>
    <property type="evidence" value="ECO:0007669"/>
    <property type="project" value="UniProtKB-KW"/>
</dbReference>
<evidence type="ECO:0000256" key="9">
    <source>
        <dbReference type="ARBA" id="ARBA00022984"/>
    </source>
</evidence>
<dbReference type="Gene3D" id="1.10.3810.10">
    <property type="entry name" value="Biosynthetic peptidoglycan transglycosylase-like"/>
    <property type="match status" value="1"/>
</dbReference>
<dbReference type="GO" id="GO:0008955">
    <property type="term" value="F:peptidoglycan glycosyltransferase activity"/>
    <property type="evidence" value="ECO:0007669"/>
    <property type="project" value="UniProtKB-EC"/>
</dbReference>
<keyword evidence="3" id="KW-0121">Carboxypeptidase</keyword>
<evidence type="ECO:0000256" key="14">
    <source>
        <dbReference type="SAM" id="MobiDB-lite"/>
    </source>
</evidence>
<comment type="similarity">
    <text evidence="2">In the N-terminal section; belongs to the glycosyltransferase 51 family.</text>
</comment>